<dbReference type="AlphaFoldDB" id="A0A8J4UTV7"/>
<evidence type="ECO:0000313" key="1">
    <source>
        <dbReference type="EMBL" id="KAF5907407.1"/>
    </source>
</evidence>
<keyword evidence="2" id="KW-1185">Reference proteome</keyword>
<dbReference type="EMBL" id="QNUK01000022">
    <property type="protein sequence ID" value="KAF5907407.1"/>
    <property type="molecule type" value="Genomic_DNA"/>
</dbReference>
<accession>A0A8J4UTV7</accession>
<proteinExistence type="predicted"/>
<evidence type="ECO:0000313" key="2">
    <source>
        <dbReference type="Proteomes" id="UP000727407"/>
    </source>
</evidence>
<gene>
    <name evidence="1" type="ORF">DAT39_002900</name>
</gene>
<name>A0A8J4UTV7_CLAMG</name>
<reference evidence="1" key="1">
    <citation type="submission" date="2020-07" db="EMBL/GenBank/DDBJ databases">
        <title>Clarias magur genome sequencing, assembly and annotation.</title>
        <authorList>
            <person name="Kushwaha B."/>
            <person name="Kumar R."/>
            <person name="Das P."/>
            <person name="Joshi C.G."/>
            <person name="Kumar D."/>
            <person name="Nagpure N.S."/>
            <person name="Pandey M."/>
            <person name="Agarwal S."/>
            <person name="Srivastava S."/>
            <person name="Singh M."/>
            <person name="Sahoo L."/>
            <person name="Jayasankar P."/>
            <person name="Meher P.K."/>
            <person name="Koringa P.G."/>
            <person name="Iquebal M.A."/>
            <person name="Das S.P."/>
            <person name="Bit A."/>
            <person name="Patnaik S."/>
            <person name="Patel N."/>
            <person name="Shah T.M."/>
            <person name="Hinsu A."/>
            <person name="Jena J.K."/>
        </authorList>
    </citation>
    <scope>NUCLEOTIDE SEQUENCE</scope>
    <source>
        <strain evidence="1">CIFAMagur01</strain>
        <tissue evidence="1">Testis</tissue>
    </source>
</reference>
<comment type="caution">
    <text evidence="1">The sequence shown here is derived from an EMBL/GenBank/DDBJ whole genome shotgun (WGS) entry which is preliminary data.</text>
</comment>
<protein>
    <submittedName>
        <fullName evidence="1">Uncharacterized protein</fullName>
    </submittedName>
</protein>
<sequence>MPVIQLTNTWDLTYSSLFGILWEDILMTSDSGQCCASGAVPNGLLFRLSTSSPVARHTV</sequence>
<organism evidence="1 2">
    <name type="scientific">Clarias magur</name>
    <name type="common">Asian catfish</name>
    <name type="synonym">Macropteronotus magur</name>
    <dbReference type="NCBI Taxonomy" id="1594786"/>
    <lineage>
        <taxon>Eukaryota</taxon>
        <taxon>Metazoa</taxon>
        <taxon>Chordata</taxon>
        <taxon>Craniata</taxon>
        <taxon>Vertebrata</taxon>
        <taxon>Euteleostomi</taxon>
        <taxon>Actinopterygii</taxon>
        <taxon>Neopterygii</taxon>
        <taxon>Teleostei</taxon>
        <taxon>Ostariophysi</taxon>
        <taxon>Siluriformes</taxon>
        <taxon>Clariidae</taxon>
        <taxon>Clarias</taxon>
    </lineage>
</organism>
<dbReference type="Proteomes" id="UP000727407">
    <property type="component" value="Unassembled WGS sequence"/>
</dbReference>